<dbReference type="OrthoDB" id="2456296at2"/>
<sequence>MLETIEEKWPQARHSLLVVALLLYVVIPSLAFRYHETLTKSLVLFMLATLFAAGWIYWQTVQPEVLSQRFVEIIRVLLAVIISLVTMMLALFALSYKQSGEPIFSSFATLAMIMLIATLAFAVYIHTFSRRKNIKLEWLIIASVSAFSLGYVLVRHYDYWTLRTVGLLFLVVAIMAGIFIAQQTMNLVIDGSNYPLLTTALAALFVGSMLLISICLVLDFFVKASLLWLVIALLIIAVIGMIALSTWQITLTYAGRPYLELLYGLSLVTLALMLWLLCYDLSVIHLIVGCMSIVYVRFFLKEW</sequence>
<keyword evidence="3" id="KW-1185">Reference proteome</keyword>
<feature type="transmembrane region" description="Helical" evidence="1">
    <location>
        <begin position="70"/>
        <end position="96"/>
    </location>
</feature>
<dbReference type="Proteomes" id="UP000288623">
    <property type="component" value="Unassembled WGS sequence"/>
</dbReference>
<reference evidence="2 3" key="1">
    <citation type="submission" date="2014-11" db="EMBL/GenBank/DDBJ databases">
        <title>Genome sequence and analysis of novel Kurthia sp.</title>
        <authorList>
            <person name="Lawson J.N."/>
            <person name="Gonzalez J.E."/>
            <person name="Rinauldi L."/>
            <person name="Xuan Z."/>
            <person name="Firman A."/>
            <person name="Shaddox L."/>
            <person name="Trudeau A."/>
            <person name="Shah S."/>
            <person name="Reiman D."/>
        </authorList>
    </citation>
    <scope>NUCLEOTIDE SEQUENCE [LARGE SCALE GENOMIC DNA]</scope>
    <source>
        <strain evidence="2 3">3B1D</strain>
    </source>
</reference>
<name>A0A433RVX1_9BACL</name>
<gene>
    <name evidence="2" type="ORF">QI30_05740</name>
</gene>
<organism evidence="2 3">
    <name type="scientific">Candidatus Kurthia intestinigallinarum</name>
    <dbReference type="NCBI Taxonomy" id="1562256"/>
    <lineage>
        <taxon>Bacteria</taxon>
        <taxon>Bacillati</taxon>
        <taxon>Bacillota</taxon>
        <taxon>Bacilli</taxon>
        <taxon>Bacillales</taxon>
        <taxon>Caryophanaceae</taxon>
        <taxon>Kurthia</taxon>
    </lineage>
</organism>
<feature type="transmembrane region" description="Helical" evidence="1">
    <location>
        <begin position="193"/>
        <end position="220"/>
    </location>
</feature>
<protein>
    <submittedName>
        <fullName evidence="2">Uncharacterized protein</fullName>
    </submittedName>
</protein>
<feature type="transmembrane region" description="Helical" evidence="1">
    <location>
        <begin position="102"/>
        <end position="124"/>
    </location>
</feature>
<feature type="transmembrane region" description="Helical" evidence="1">
    <location>
        <begin position="38"/>
        <end position="58"/>
    </location>
</feature>
<keyword evidence="1" id="KW-0472">Membrane</keyword>
<feature type="transmembrane region" description="Helical" evidence="1">
    <location>
        <begin position="226"/>
        <end position="246"/>
    </location>
</feature>
<feature type="transmembrane region" description="Helical" evidence="1">
    <location>
        <begin position="258"/>
        <end position="277"/>
    </location>
</feature>
<feature type="transmembrane region" description="Helical" evidence="1">
    <location>
        <begin position="283"/>
        <end position="300"/>
    </location>
</feature>
<dbReference type="EMBL" id="JTFC01000025">
    <property type="protein sequence ID" value="RUS57425.1"/>
    <property type="molecule type" value="Genomic_DNA"/>
</dbReference>
<evidence type="ECO:0000313" key="2">
    <source>
        <dbReference type="EMBL" id="RUS57425.1"/>
    </source>
</evidence>
<feature type="transmembrane region" description="Helical" evidence="1">
    <location>
        <begin position="160"/>
        <end position="181"/>
    </location>
</feature>
<proteinExistence type="predicted"/>
<evidence type="ECO:0000313" key="3">
    <source>
        <dbReference type="Proteomes" id="UP000288623"/>
    </source>
</evidence>
<dbReference type="AlphaFoldDB" id="A0A433RVX1"/>
<feature type="transmembrane region" description="Helical" evidence="1">
    <location>
        <begin position="136"/>
        <end position="154"/>
    </location>
</feature>
<comment type="caution">
    <text evidence="2">The sequence shown here is derived from an EMBL/GenBank/DDBJ whole genome shotgun (WGS) entry which is preliminary data.</text>
</comment>
<evidence type="ECO:0000256" key="1">
    <source>
        <dbReference type="SAM" id="Phobius"/>
    </source>
</evidence>
<keyword evidence="1" id="KW-1133">Transmembrane helix</keyword>
<feature type="transmembrane region" description="Helical" evidence="1">
    <location>
        <begin position="12"/>
        <end position="32"/>
    </location>
</feature>
<keyword evidence="1" id="KW-0812">Transmembrane</keyword>
<accession>A0A433RVX1</accession>
<dbReference type="RefSeq" id="WP_126989979.1">
    <property type="nucleotide sequence ID" value="NZ_JTFC01000025.1"/>
</dbReference>